<protein>
    <submittedName>
        <fullName evidence="2">Uncharacterized protein</fullName>
    </submittedName>
</protein>
<feature type="region of interest" description="Disordered" evidence="1">
    <location>
        <begin position="1"/>
        <end position="45"/>
    </location>
</feature>
<dbReference type="EMBL" id="JAVYJV010000011">
    <property type="protein sequence ID" value="KAK4359613.1"/>
    <property type="molecule type" value="Genomic_DNA"/>
</dbReference>
<evidence type="ECO:0000256" key="1">
    <source>
        <dbReference type="SAM" id="MobiDB-lite"/>
    </source>
</evidence>
<keyword evidence="3" id="KW-1185">Reference proteome</keyword>
<accession>A0AAE1RYU3</accession>
<dbReference type="AlphaFoldDB" id="A0AAE1RYU3"/>
<reference evidence="2" key="1">
    <citation type="submission" date="2023-12" db="EMBL/GenBank/DDBJ databases">
        <title>Genome assembly of Anisodus tanguticus.</title>
        <authorList>
            <person name="Wang Y.-J."/>
        </authorList>
    </citation>
    <scope>NUCLEOTIDE SEQUENCE</scope>
    <source>
        <strain evidence="2">KB-2021</strain>
        <tissue evidence="2">Leaf</tissue>
    </source>
</reference>
<evidence type="ECO:0000313" key="3">
    <source>
        <dbReference type="Proteomes" id="UP001291623"/>
    </source>
</evidence>
<organism evidence="2 3">
    <name type="scientific">Anisodus tanguticus</name>
    <dbReference type="NCBI Taxonomy" id="243964"/>
    <lineage>
        <taxon>Eukaryota</taxon>
        <taxon>Viridiplantae</taxon>
        <taxon>Streptophyta</taxon>
        <taxon>Embryophyta</taxon>
        <taxon>Tracheophyta</taxon>
        <taxon>Spermatophyta</taxon>
        <taxon>Magnoliopsida</taxon>
        <taxon>eudicotyledons</taxon>
        <taxon>Gunneridae</taxon>
        <taxon>Pentapetalae</taxon>
        <taxon>asterids</taxon>
        <taxon>lamiids</taxon>
        <taxon>Solanales</taxon>
        <taxon>Solanaceae</taxon>
        <taxon>Solanoideae</taxon>
        <taxon>Hyoscyameae</taxon>
        <taxon>Anisodus</taxon>
    </lineage>
</organism>
<sequence length="137" mass="15870">MSKQGSSTKLVDEKTESEKDESTEDSDFKEIDDYNESEGVQDPSQQRIMMITRQTMLWERDALQIPARSFGERALIAIAIVPPYEHHDTVSIERKGREWTNHNLSINLPDHSLGSPLVILRYTARHPPEFLRKMVYL</sequence>
<evidence type="ECO:0000313" key="2">
    <source>
        <dbReference type="EMBL" id="KAK4359613.1"/>
    </source>
</evidence>
<proteinExistence type="predicted"/>
<dbReference type="Proteomes" id="UP001291623">
    <property type="component" value="Unassembled WGS sequence"/>
</dbReference>
<name>A0AAE1RYU3_9SOLA</name>
<gene>
    <name evidence="2" type="ORF">RND71_021842</name>
</gene>
<comment type="caution">
    <text evidence="2">The sequence shown here is derived from an EMBL/GenBank/DDBJ whole genome shotgun (WGS) entry which is preliminary data.</text>
</comment>